<keyword evidence="1" id="KW-1133">Transmembrane helix</keyword>
<dbReference type="RefSeq" id="WP_078346582.1">
    <property type="nucleotide sequence ID" value="NZ_MBTF01000002.1"/>
</dbReference>
<organism evidence="2 3">
    <name type="scientific">Mucilaginibacter pedocola</name>
    <dbReference type="NCBI Taxonomy" id="1792845"/>
    <lineage>
        <taxon>Bacteria</taxon>
        <taxon>Pseudomonadati</taxon>
        <taxon>Bacteroidota</taxon>
        <taxon>Sphingobacteriia</taxon>
        <taxon>Sphingobacteriales</taxon>
        <taxon>Sphingobacteriaceae</taxon>
        <taxon>Mucilaginibacter</taxon>
    </lineage>
</organism>
<evidence type="ECO:0000313" key="3">
    <source>
        <dbReference type="Proteomes" id="UP000189739"/>
    </source>
</evidence>
<evidence type="ECO:0000313" key="2">
    <source>
        <dbReference type="EMBL" id="OOQ61302.1"/>
    </source>
</evidence>
<feature type="transmembrane region" description="Helical" evidence="1">
    <location>
        <begin position="32"/>
        <end position="54"/>
    </location>
</feature>
<protein>
    <submittedName>
        <fullName evidence="2">Uncharacterized protein</fullName>
    </submittedName>
</protein>
<evidence type="ECO:0000256" key="1">
    <source>
        <dbReference type="SAM" id="Phobius"/>
    </source>
</evidence>
<dbReference type="AlphaFoldDB" id="A0A1S9PK22"/>
<feature type="transmembrane region" description="Helical" evidence="1">
    <location>
        <begin position="106"/>
        <end position="125"/>
    </location>
</feature>
<accession>A0A1S9PK22</accession>
<sequence>MQKAYQSIYVSFYRWNFKNFGQGKSLPEFKSMFNVSFLLVVLLTNAMLITKLLIKGHLVTLGLGACVAIVAGAIMFLIANHFILLNNKWFNKVNMQMARVATRRNVNICSAALLGNVLIACGLSFI</sequence>
<keyword evidence="1" id="KW-0472">Membrane</keyword>
<keyword evidence="1" id="KW-0812">Transmembrane</keyword>
<reference evidence="2 3" key="1">
    <citation type="submission" date="2016-07" db="EMBL/GenBank/DDBJ databases">
        <title>Genomic analysis of zinc-resistant bacterium Mucilaginibacter pedocola TBZ30.</title>
        <authorList>
            <person name="Huang J."/>
            <person name="Tang J."/>
        </authorList>
    </citation>
    <scope>NUCLEOTIDE SEQUENCE [LARGE SCALE GENOMIC DNA]</scope>
    <source>
        <strain evidence="2 3">TBZ30</strain>
    </source>
</reference>
<keyword evidence="3" id="KW-1185">Reference proteome</keyword>
<gene>
    <name evidence="2" type="ORF">BC343_20165</name>
</gene>
<dbReference type="OrthoDB" id="799063at2"/>
<dbReference type="Proteomes" id="UP000189739">
    <property type="component" value="Unassembled WGS sequence"/>
</dbReference>
<dbReference type="EMBL" id="MBTF01000002">
    <property type="protein sequence ID" value="OOQ61302.1"/>
    <property type="molecule type" value="Genomic_DNA"/>
</dbReference>
<feature type="transmembrane region" description="Helical" evidence="1">
    <location>
        <begin position="60"/>
        <end position="85"/>
    </location>
</feature>
<comment type="caution">
    <text evidence="2">The sequence shown here is derived from an EMBL/GenBank/DDBJ whole genome shotgun (WGS) entry which is preliminary data.</text>
</comment>
<proteinExistence type="predicted"/>
<name>A0A1S9PK22_9SPHI</name>